<dbReference type="STRING" id="159292.SAMN05192546_10944"/>
<organism evidence="6 7">
    <name type="scientific">Tindallia californiensis</name>
    <dbReference type="NCBI Taxonomy" id="159292"/>
    <lineage>
        <taxon>Bacteria</taxon>
        <taxon>Bacillati</taxon>
        <taxon>Bacillota</taxon>
        <taxon>Clostridia</taxon>
        <taxon>Peptostreptococcales</taxon>
        <taxon>Tindalliaceae</taxon>
        <taxon>Tindallia</taxon>
    </lineage>
</organism>
<keyword evidence="2 5" id="KW-0812">Transmembrane</keyword>
<name>A0A1H3QFE1_9FIRM</name>
<dbReference type="RefSeq" id="WP_093314822.1">
    <property type="nucleotide sequence ID" value="NZ_FNPV01000009.1"/>
</dbReference>
<dbReference type="AlphaFoldDB" id="A0A1H3QFE1"/>
<dbReference type="CDD" id="cd16914">
    <property type="entry name" value="EcfT"/>
    <property type="match status" value="1"/>
</dbReference>
<dbReference type="Pfam" id="PF02361">
    <property type="entry name" value="CbiQ"/>
    <property type="match status" value="1"/>
</dbReference>
<reference evidence="6 7" key="1">
    <citation type="submission" date="2016-10" db="EMBL/GenBank/DDBJ databases">
        <authorList>
            <person name="de Groot N.N."/>
        </authorList>
    </citation>
    <scope>NUCLEOTIDE SEQUENCE [LARGE SCALE GENOMIC DNA]</scope>
    <source>
        <strain evidence="6 7">APO</strain>
    </source>
</reference>
<dbReference type="PANTHER" id="PTHR33514">
    <property type="entry name" value="PROTEIN ABCI12, CHLOROPLASTIC"/>
    <property type="match status" value="1"/>
</dbReference>
<gene>
    <name evidence="6" type="ORF">SAMN05192546_10944</name>
</gene>
<dbReference type="InterPro" id="IPR003339">
    <property type="entry name" value="ABC/ECF_trnsptr_transmembrane"/>
</dbReference>
<proteinExistence type="predicted"/>
<feature type="transmembrane region" description="Helical" evidence="5">
    <location>
        <begin position="65"/>
        <end position="83"/>
    </location>
</feature>
<dbReference type="PANTHER" id="PTHR33514:SF13">
    <property type="entry name" value="PROTEIN ABCI12, CHLOROPLASTIC"/>
    <property type="match status" value="1"/>
</dbReference>
<evidence type="ECO:0000313" key="7">
    <source>
        <dbReference type="Proteomes" id="UP000199230"/>
    </source>
</evidence>
<dbReference type="Proteomes" id="UP000199230">
    <property type="component" value="Unassembled WGS sequence"/>
</dbReference>
<accession>A0A1H3QFE1</accession>
<feature type="transmembrane region" description="Helical" evidence="5">
    <location>
        <begin position="20"/>
        <end position="53"/>
    </location>
</feature>
<comment type="subcellular location">
    <subcellularLocation>
        <location evidence="1">Membrane</location>
        <topology evidence="1">Multi-pass membrane protein</topology>
    </subcellularLocation>
</comment>
<dbReference type="OrthoDB" id="8635523at2"/>
<evidence type="ECO:0000256" key="5">
    <source>
        <dbReference type="SAM" id="Phobius"/>
    </source>
</evidence>
<evidence type="ECO:0000256" key="1">
    <source>
        <dbReference type="ARBA" id="ARBA00004141"/>
    </source>
</evidence>
<keyword evidence="7" id="KW-1185">Reference proteome</keyword>
<evidence type="ECO:0000256" key="3">
    <source>
        <dbReference type="ARBA" id="ARBA00022989"/>
    </source>
</evidence>
<dbReference type="EMBL" id="FNPV01000009">
    <property type="protein sequence ID" value="SDZ12030.1"/>
    <property type="molecule type" value="Genomic_DNA"/>
</dbReference>
<evidence type="ECO:0000256" key="4">
    <source>
        <dbReference type="ARBA" id="ARBA00023136"/>
    </source>
</evidence>
<evidence type="ECO:0000313" key="6">
    <source>
        <dbReference type="EMBL" id="SDZ12030.1"/>
    </source>
</evidence>
<keyword evidence="3 5" id="KW-1133">Transmembrane helix</keyword>
<feature type="transmembrane region" description="Helical" evidence="5">
    <location>
        <begin position="236"/>
        <end position="256"/>
    </location>
</feature>
<dbReference type="GO" id="GO:0005886">
    <property type="term" value="C:plasma membrane"/>
    <property type="evidence" value="ECO:0007669"/>
    <property type="project" value="UniProtKB-ARBA"/>
</dbReference>
<protein>
    <submittedName>
        <fullName evidence="6">Energy-coupling factor transport system permease protein</fullName>
    </submittedName>
</protein>
<evidence type="ECO:0000256" key="2">
    <source>
        <dbReference type="ARBA" id="ARBA00022692"/>
    </source>
</evidence>
<feature type="transmembrane region" description="Helical" evidence="5">
    <location>
        <begin position="103"/>
        <end position="126"/>
    </location>
</feature>
<sequence>MFNYYEGQSILHQMNPVLKLASIGFSMILLTFSFDPFVPFVLIIILLNLSYWMGKVPFTAMLKGLLPFVLLAFGFFMMQVLFPRSGDDLLFLSIGPFSISQQAFWRGCALAFRVLAYAAYALLFVATTDPTELLLSLMQQTKLSPKYGYSMLAAYRFFPLYQSEFATLKEAHLVRGGKERKGIKGKGEELYRYAIPLLAQAIRKAERVAIAMESRGFTGERRRCYFKRISLRWTDWVLAMALFSLVPAVILMMYHFEVLYVWDGSLFF</sequence>
<keyword evidence="4 5" id="KW-0472">Membrane</keyword>